<comment type="caution">
    <text evidence="7">The sequence shown here is derived from an EMBL/GenBank/DDBJ whole genome shotgun (WGS) entry which is preliminary data.</text>
</comment>
<feature type="transmembrane region" description="Helical" evidence="5">
    <location>
        <begin position="326"/>
        <end position="350"/>
    </location>
</feature>
<feature type="transmembrane region" description="Helical" evidence="5">
    <location>
        <begin position="256"/>
        <end position="274"/>
    </location>
</feature>
<keyword evidence="4 5" id="KW-0472">Membrane</keyword>
<proteinExistence type="predicted"/>
<dbReference type="Pfam" id="PF13515">
    <property type="entry name" value="FUSC_2"/>
    <property type="match status" value="1"/>
</dbReference>
<feature type="transmembrane region" description="Helical" evidence="5">
    <location>
        <begin position="71"/>
        <end position="88"/>
    </location>
</feature>
<feature type="transmembrane region" description="Helical" evidence="5">
    <location>
        <begin position="280"/>
        <end position="297"/>
    </location>
</feature>
<feature type="transmembrane region" description="Helical" evidence="5">
    <location>
        <begin position="205"/>
        <end position="222"/>
    </location>
</feature>
<evidence type="ECO:0000256" key="3">
    <source>
        <dbReference type="ARBA" id="ARBA00022989"/>
    </source>
</evidence>
<sequence>MRSRAGSPAAYLRDRADVRHAVRVALGLLVPGLGLIAVGRPELMLYVVFGSFTGMYGRLEPWKDRLRHQFHGAGMIVTGVATGVALAHNRASAATVVVCVTAFATIASVVTDWLRLRPGGPFFGIFALGATATVGADLVSWWHAVALCAGTAAFAMLLGVVVSVTRGGGGPASSPRTWAGSARSRVTQRPASWRRGLPAGSGTHAFRYAVATAGAGLAGLLLGVDHANWAMASAAVPLAVVVGGERLELRAVLHRALHRLTGTAAGLVVTAVLLWPRPGAVVLAVAVMVLLFPTELFMSRHYGVALGFFTPVIMIMTELAEPTSPLTMIVARGVDTAIGVAAGVASAALIPGRVKGQAQAGPGPR</sequence>
<evidence type="ECO:0000256" key="1">
    <source>
        <dbReference type="ARBA" id="ARBA00004141"/>
    </source>
</evidence>
<keyword evidence="2 5" id="KW-0812">Transmembrane</keyword>
<evidence type="ECO:0000256" key="4">
    <source>
        <dbReference type="ARBA" id="ARBA00023136"/>
    </source>
</evidence>
<gene>
    <name evidence="7" type="ORF">HJG52_07390</name>
</gene>
<protein>
    <submittedName>
        <fullName evidence="7">FUSC family protein</fullName>
    </submittedName>
</protein>
<dbReference type="Proteomes" id="UP000588586">
    <property type="component" value="Unassembled WGS sequence"/>
</dbReference>
<evidence type="ECO:0000313" key="8">
    <source>
        <dbReference type="Proteomes" id="UP000588586"/>
    </source>
</evidence>
<name>A0A849HFC5_9MICO</name>
<keyword evidence="3 5" id="KW-1133">Transmembrane helix</keyword>
<evidence type="ECO:0000259" key="6">
    <source>
        <dbReference type="Pfam" id="PF13515"/>
    </source>
</evidence>
<dbReference type="EMBL" id="JABEPQ010000001">
    <property type="protein sequence ID" value="NNM45829.1"/>
    <property type="molecule type" value="Genomic_DNA"/>
</dbReference>
<feature type="transmembrane region" description="Helical" evidence="5">
    <location>
        <begin position="302"/>
        <end position="320"/>
    </location>
</feature>
<dbReference type="AlphaFoldDB" id="A0A849HFC5"/>
<organism evidence="7 8">
    <name type="scientific">Knoellia koreensis</name>
    <dbReference type="NCBI Taxonomy" id="2730921"/>
    <lineage>
        <taxon>Bacteria</taxon>
        <taxon>Bacillati</taxon>
        <taxon>Actinomycetota</taxon>
        <taxon>Actinomycetes</taxon>
        <taxon>Micrococcales</taxon>
        <taxon>Intrasporangiaceae</taxon>
        <taxon>Knoellia</taxon>
    </lineage>
</organism>
<comment type="subcellular location">
    <subcellularLocation>
        <location evidence="1">Membrane</location>
        <topology evidence="1">Multi-pass membrane protein</topology>
    </subcellularLocation>
</comment>
<keyword evidence="8" id="KW-1185">Reference proteome</keyword>
<dbReference type="InterPro" id="IPR049453">
    <property type="entry name" value="Memb_transporter_dom"/>
</dbReference>
<evidence type="ECO:0000256" key="5">
    <source>
        <dbReference type="SAM" id="Phobius"/>
    </source>
</evidence>
<feature type="transmembrane region" description="Helical" evidence="5">
    <location>
        <begin position="121"/>
        <end position="138"/>
    </location>
</feature>
<evidence type="ECO:0000256" key="2">
    <source>
        <dbReference type="ARBA" id="ARBA00022692"/>
    </source>
</evidence>
<feature type="transmembrane region" description="Helical" evidence="5">
    <location>
        <begin position="94"/>
        <end position="114"/>
    </location>
</feature>
<accession>A0A849HFC5</accession>
<dbReference type="GO" id="GO:0016020">
    <property type="term" value="C:membrane"/>
    <property type="evidence" value="ECO:0007669"/>
    <property type="project" value="UniProtKB-SubCell"/>
</dbReference>
<feature type="transmembrane region" description="Helical" evidence="5">
    <location>
        <begin position="21"/>
        <end position="37"/>
    </location>
</feature>
<feature type="transmembrane region" description="Helical" evidence="5">
    <location>
        <begin position="144"/>
        <end position="164"/>
    </location>
</feature>
<feature type="domain" description="Integral membrane bound transporter" evidence="6">
    <location>
        <begin position="215"/>
        <end position="344"/>
    </location>
</feature>
<reference evidence="7 8" key="1">
    <citation type="submission" date="2020-04" db="EMBL/GenBank/DDBJ databases">
        <title>Knoellia sp. isolate from air conditioner.</title>
        <authorList>
            <person name="Chea S."/>
            <person name="Kim D.-U."/>
        </authorList>
    </citation>
    <scope>NUCLEOTIDE SEQUENCE [LARGE SCALE GENOMIC DNA]</scope>
    <source>
        <strain evidence="7 8">DB2414S</strain>
    </source>
</reference>
<evidence type="ECO:0000313" key="7">
    <source>
        <dbReference type="EMBL" id="NNM45829.1"/>
    </source>
</evidence>